<dbReference type="AlphaFoldDB" id="G2XS48"/>
<evidence type="ECO:0000313" key="3">
    <source>
        <dbReference type="Proteomes" id="UP000008177"/>
    </source>
</evidence>
<dbReference type="OrthoDB" id="3471780at2759"/>
<dbReference type="InParanoid" id="G2XS48"/>
<evidence type="ECO:0000256" key="1">
    <source>
        <dbReference type="SAM" id="MobiDB-lite"/>
    </source>
</evidence>
<feature type="region of interest" description="Disordered" evidence="1">
    <location>
        <begin position="1"/>
        <end position="31"/>
    </location>
</feature>
<dbReference type="Proteomes" id="UP000008177">
    <property type="component" value="Unplaced contigs"/>
</dbReference>
<proteinExistence type="predicted"/>
<organism evidence="2 3">
    <name type="scientific">Botryotinia fuckeliana (strain T4)</name>
    <name type="common">Noble rot fungus</name>
    <name type="synonym">Botrytis cinerea</name>
    <dbReference type="NCBI Taxonomy" id="999810"/>
    <lineage>
        <taxon>Eukaryota</taxon>
        <taxon>Fungi</taxon>
        <taxon>Dikarya</taxon>
        <taxon>Ascomycota</taxon>
        <taxon>Pezizomycotina</taxon>
        <taxon>Leotiomycetes</taxon>
        <taxon>Helotiales</taxon>
        <taxon>Sclerotiniaceae</taxon>
        <taxon>Botrytis</taxon>
    </lineage>
</organism>
<protein>
    <submittedName>
        <fullName evidence="2">Uncharacterized protein</fullName>
    </submittedName>
</protein>
<dbReference type="HOGENOM" id="CLU_141725_0_0_1"/>
<feature type="compositionally biased region" description="Low complexity" evidence="1">
    <location>
        <begin position="7"/>
        <end position="17"/>
    </location>
</feature>
<evidence type="ECO:0000313" key="2">
    <source>
        <dbReference type="EMBL" id="CCD43485.1"/>
    </source>
</evidence>
<reference evidence="3" key="1">
    <citation type="journal article" date="2011" name="PLoS Genet.">
        <title>Genomic analysis of the necrotrophic fungal pathogens Sclerotinia sclerotiorum and Botrytis cinerea.</title>
        <authorList>
            <person name="Amselem J."/>
            <person name="Cuomo C.A."/>
            <person name="van Kan J.A."/>
            <person name="Viaud M."/>
            <person name="Benito E.P."/>
            <person name="Couloux A."/>
            <person name="Coutinho P.M."/>
            <person name="de Vries R.P."/>
            <person name="Dyer P.S."/>
            <person name="Fillinger S."/>
            <person name="Fournier E."/>
            <person name="Gout L."/>
            <person name="Hahn M."/>
            <person name="Kohn L."/>
            <person name="Lapalu N."/>
            <person name="Plummer K.M."/>
            <person name="Pradier J.M."/>
            <person name="Quevillon E."/>
            <person name="Sharon A."/>
            <person name="Simon A."/>
            <person name="ten Have A."/>
            <person name="Tudzynski B."/>
            <person name="Tudzynski P."/>
            <person name="Wincker P."/>
            <person name="Andrew M."/>
            <person name="Anthouard V."/>
            <person name="Beever R.E."/>
            <person name="Beffa R."/>
            <person name="Benoit I."/>
            <person name="Bouzid O."/>
            <person name="Brault B."/>
            <person name="Chen Z."/>
            <person name="Choquer M."/>
            <person name="Collemare J."/>
            <person name="Cotton P."/>
            <person name="Danchin E.G."/>
            <person name="Da Silva C."/>
            <person name="Gautier A."/>
            <person name="Giraud C."/>
            <person name="Giraud T."/>
            <person name="Gonzalez C."/>
            <person name="Grossetete S."/>
            <person name="Guldener U."/>
            <person name="Henrissat B."/>
            <person name="Howlett B.J."/>
            <person name="Kodira C."/>
            <person name="Kretschmer M."/>
            <person name="Lappartient A."/>
            <person name="Leroch M."/>
            <person name="Levis C."/>
            <person name="Mauceli E."/>
            <person name="Neuveglise C."/>
            <person name="Oeser B."/>
            <person name="Pearson M."/>
            <person name="Poulain J."/>
            <person name="Poussereau N."/>
            <person name="Quesneville H."/>
            <person name="Rascle C."/>
            <person name="Schumacher J."/>
            <person name="Segurens B."/>
            <person name="Sexton A."/>
            <person name="Silva E."/>
            <person name="Sirven C."/>
            <person name="Soanes D.M."/>
            <person name="Talbot N.J."/>
            <person name="Templeton M."/>
            <person name="Yandava C."/>
            <person name="Yarden O."/>
            <person name="Zeng Q."/>
            <person name="Rollins J.A."/>
            <person name="Lebrun M.H."/>
            <person name="Dickman M."/>
        </authorList>
    </citation>
    <scope>NUCLEOTIDE SEQUENCE [LARGE SCALE GENOMIC DNA]</scope>
    <source>
        <strain evidence="3">T4</strain>
    </source>
</reference>
<name>G2XS48_BOTF4</name>
<gene>
    <name evidence="2" type="ORF">BofuT4_P011610.1</name>
</gene>
<dbReference type="EMBL" id="FQ790260">
    <property type="protein sequence ID" value="CCD43485.1"/>
    <property type="molecule type" value="Genomic_DNA"/>
</dbReference>
<accession>G2XS48</accession>
<sequence length="157" mass="17764">MSKHDASNSLTATTLTSIEQPRKTNWSNSESSADFNQASKMCNPVIYICHHLPTALNPTPWFSCSTHPTPFHRNRIIPMSFACKPAPGTIVVRRPPVRLFCQRCRDKWRLGGLYEIEATKSIARVDSALAGTEFQLTNKDIQEGLRKADVLFRSERF</sequence>